<dbReference type="PANTHER" id="PTHR46401:SF2">
    <property type="entry name" value="GLYCOSYLTRANSFERASE WBBK-RELATED"/>
    <property type="match status" value="1"/>
</dbReference>
<dbReference type="GO" id="GO:0016757">
    <property type="term" value="F:glycosyltransferase activity"/>
    <property type="evidence" value="ECO:0007669"/>
    <property type="project" value="InterPro"/>
</dbReference>
<dbReference type="SUPFAM" id="SSF53756">
    <property type="entry name" value="UDP-Glycosyltransferase/glycogen phosphorylase"/>
    <property type="match status" value="1"/>
</dbReference>
<feature type="domain" description="Glycosyl transferase family 1" evidence="2">
    <location>
        <begin position="202"/>
        <end position="361"/>
    </location>
</feature>
<evidence type="ECO:0008006" key="6">
    <source>
        <dbReference type="Google" id="ProtNLM"/>
    </source>
</evidence>
<gene>
    <name evidence="4" type="ORF">A2983_00905</name>
</gene>
<evidence type="ECO:0000313" key="5">
    <source>
        <dbReference type="Proteomes" id="UP000177040"/>
    </source>
</evidence>
<proteinExistence type="predicted"/>
<evidence type="ECO:0000259" key="2">
    <source>
        <dbReference type="Pfam" id="PF00534"/>
    </source>
</evidence>
<organism evidence="4 5">
    <name type="scientific">Candidatus Magasanikbacteria bacterium RIFCSPLOWO2_01_FULL_40_15</name>
    <dbReference type="NCBI Taxonomy" id="1798686"/>
    <lineage>
        <taxon>Bacteria</taxon>
        <taxon>Candidatus Magasanikiibacteriota</taxon>
    </lineage>
</organism>
<dbReference type="InterPro" id="IPR028098">
    <property type="entry name" value="Glyco_trans_4-like_N"/>
</dbReference>
<dbReference type="EMBL" id="MFQH01000001">
    <property type="protein sequence ID" value="OGH78875.1"/>
    <property type="molecule type" value="Genomic_DNA"/>
</dbReference>
<protein>
    <recommendedName>
        <fullName evidence="6">Glycosyl transferase family 1 domain-containing protein</fullName>
    </recommendedName>
</protein>
<feature type="domain" description="Glycosyltransferase subfamily 4-like N-terminal" evidence="3">
    <location>
        <begin position="80"/>
        <end position="190"/>
    </location>
</feature>
<comment type="caution">
    <text evidence="4">The sequence shown here is derived from an EMBL/GenBank/DDBJ whole genome shotgun (WGS) entry which is preliminary data.</text>
</comment>
<dbReference type="AlphaFoldDB" id="A0A1F6N4E5"/>
<dbReference type="FunFam" id="3.40.50.2000:FF:000119">
    <property type="entry name" value="Glycosyl transferase group 1"/>
    <property type="match status" value="1"/>
</dbReference>
<dbReference type="Proteomes" id="UP000177040">
    <property type="component" value="Unassembled WGS sequence"/>
</dbReference>
<dbReference type="PANTHER" id="PTHR46401">
    <property type="entry name" value="GLYCOSYLTRANSFERASE WBBK-RELATED"/>
    <property type="match status" value="1"/>
</dbReference>
<dbReference type="CDD" id="cd03809">
    <property type="entry name" value="GT4_MtfB-like"/>
    <property type="match status" value="1"/>
</dbReference>
<accession>A0A1F6N4E5</accession>
<keyword evidence="1" id="KW-0808">Transferase</keyword>
<dbReference type="GO" id="GO:0009103">
    <property type="term" value="P:lipopolysaccharide biosynthetic process"/>
    <property type="evidence" value="ECO:0007669"/>
    <property type="project" value="TreeGrafter"/>
</dbReference>
<evidence type="ECO:0000259" key="3">
    <source>
        <dbReference type="Pfam" id="PF13439"/>
    </source>
</evidence>
<sequence>MNIAMDIRVLATMPRTGVGEYTFELLNAIFLLSPQNTYFLLSSGCKKFFMPPEWQKPNIILIHLSFSNRLLNILMFLFKWPRLTDWPRLARWPHLNKKCVPKFDVLYIPNFNFAPLDPTVKTIVMVHDISFALFPQFFSWKQRLWHWALRPKHLLQTADQIIMPSHNTRRDVIEYFGIEEKKVTTLYPGLCSEFFAPNEAEIYRVKNKYNLPDNYILFLGTLEPRKNVAAIIYAFQELHRTNALARDLKLVIAGALGWKNSEVKKMIAADKHIVSIGYIDEKDKHALYKLARVFVYPSFYEGFGLPVLEAMATGTPVITSNRSSLVEVAGTAAYLVNPDRIDELVTGLERFLFDSELHNLYKTRGLVQAQKFSWERTAREFMTNLISEPN</sequence>
<dbReference type="Gene3D" id="3.40.50.2000">
    <property type="entry name" value="Glycogen Phosphorylase B"/>
    <property type="match status" value="2"/>
</dbReference>
<evidence type="ECO:0000256" key="1">
    <source>
        <dbReference type="ARBA" id="ARBA00022679"/>
    </source>
</evidence>
<evidence type="ECO:0000313" key="4">
    <source>
        <dbReference type="EMBL" id="OGH78875.1"/>
    </source>
</evidence>
<dbReference type="Pfam" id="PF13439">
    <property type="entry name" value="Glyco_transf_4"/>
    <property type="match status" value="1"/>
</dbReference>
<name>A0A1F6N4E5_9BACT</name>
<dbReference type="Pfam" id="PF00534">
    <property type="entry name" value="Glycos_transf_1"/>
    <property type="match status" value="1"/>
</dbReference>
<reference evidence="4 5" key="1">
    <citation type="journal article" date="2016" name="Nat. Commun.">
        <title>Thousands of microbial genomes shed light on interconnected biogeochemical processes in an aquifer system.</title>
        <authorList>
            <person name="Anantharaman K."/>
            <person name="Brown C.T."/>
            <person name="Hug L.A."/>
            <person name="Sharon I."/>
            <person name="Castelle C.J."/>
            <person name="Probst A.J."/>
            <person name="Thomas B.C."/>
            <person name="Singh A."/>
            <person name="Wilkins M.J."/>
            <person name="Karaoz U."/>
            <person name="Brodie E.L."/>
            <person name="Williams K.H."/>
            <person name="Hubbard S.S."/>
            <person name="Banfield J.F."/>
        </authorList>
    </citation>
    <scope>NUCLEOTIDE SEQUENCE [LARGE SCALE GENOMIC DNA]</scope>
</reference>
<dbReference type="InterPro" id="IPR001296">
    <property type="entry name" value="Glyco_trans_1"/>
</dbReference>